<feature type="signal peptide" evidence="2">
    <location>
        <begin position="1"/>
        <end position="22"/>
    </location>
</feature>
<gene>
    <name evidence="3" type="ORF">WJX81_005084</name>
</gene>
<comment type="caution">
    <text evidence="3">The sequence shown here is derived from an EMBL/GenBank/DDBJ whole genome shotgun (WGS) entry which is preliminary data.</text>
</comment>
<evidence type="ECO:0000313" key="4">
    <source>
        <dbReference type="Proteomes" id="UP001445335"/>
    </source>
</evidence>
<proteinExistence type="predicted"/>
<dbReference type="Proteomes" id="UP001445335">
    <property type="component" value="Unassembled WGS sequence"/>
</dbReference>
<protein>
    <submittedName>
        <fullName evidence="3">Uncharacterized protein</fullName>
    </submittedName>
</protein>
<reference evidence="3 4" key="1">
    <citation type="journal article" date="2024" name="Nat. Commun.">
        <title>Phylogenomics reveals the evolutionary origins of lichenization in chlorophyte algae.</title>
        <authorList>
            <person name="Puginier C."/>
            <person name="Libourel C."/>
            <person name="Otte J."/>
            <person name="Skaloud P."/>
            <person name="Haon M."/>
            <person name="Grisel S."/>
            <person name="Petersen M."/>
            <person name="Berrin J.G."/>
            <person name="Delaux P.M."/>
            <person name="Dal Grande F."/>
            <person name="Keller J."/>
        </authorList>
    </citation>
    <scope>NUCLEOTIDE SEQUENCE [LARGE SCALE GENOMIC DNA]</scope>
    <source>
        <strain evidence="3 4">SAG 245.80</strain>
    </source>
</reference>
<dbReference type="AlphaFoldDB" id="A0AAW1R2R4"/>
<evidence type="ECO:0000313" key="3">
    <source>
        <dbReference type="EMBL" id="KAK9827721.1"/>
    </source>
</evidence>
<feature type="chain" id="PRO_5043609713" evidence="2">
    <location>
        <begin position="23"/>
        <end position="230"/>
    </location>
</feature>
<sequence length="230" mass="23316">MPPPHAAICLLVALLCLTAASAAPRRLLQQSAPATDGSSGTQQASADASQSFKVALAPGTSVSYQQQPGFPRVSATTPATAITVEHTGTSSEPQAVFKVGPQSDPVQVTVGRQVGVATGLVAQQPASDRDDPNPLSGSLDLGRNGITQENGYEQFKIGKDGASLVTPFSKVEVPASYITDPQATRKAFAALQAAALPALQSFQPAQELAKALAPAAALLADAPAPAPASL</sequence>
<organism evidence="3 4">
    <name type="scientific">Elliptochloris bilobata</name>
    <dbReference type="NCBI Taxonomy" id="381761"/>
    <lineage>
        <taxon>Eukaryota</taxon>
        <taxon>Viridiplantae</taxon>
        <taxon>Chlorophyta</taxon>
        <taxon>core chlorophytes</taxon>
        <taxon>Trebouxiophyceae</taxon>
        <taxon>Trebouxiophyceae incertae sedis</taxon>
        <taxon>Elliptochloris clade</taxon>
        <taxon>Elliptochloris</taxon>
    </lineage>
</organism>
<dbReference type="EMBL" id="JALJOU010000055">
    <property type="protein sequence ID" value="KAK9827721.1"/>
    <property type="molecule type" value="Genomic_DNA"/>
</dbReference>
<keyword evidence="2" id="KW-0732">Signal</keyword>
<accession>A0AAW1R2R4</accession>
<evidence type="ECO:0000256" key="1">
    <source>
        <dbReference type="SAM" id="MobiDB-lite"/>
    </source>
</evidence>
<feature type="region of interest" description="Disordered" evidence="1">
    <location>
        <begin position="123"/>
        <end position="144"/>
    </location>
</feature>
<name>A0AAW1R2R4_9CHLO</name>
<evidence type="ECO:0000256" key="2">
    <source>
        <dbReference type="SAM" id="SignalP"/>
    </source>
</evidence>
<keyword evidence="4" id="KW-1185">Reference proteome</keyword>